<comment type="caution">
    <text evidence="2">The sequence shown here is derived from an EMBL/GenBank/DDBJ whole genome shotgun (WGS) entry which is preliminary data.</text>
</comment>
<evidence type="ECO:0000256" key="1">
    <source>
        <dbReference type="SAM" id="SignalP"/>
    </source>
</evidence>
<dbReference type="RefSeq" id="WP_094254293.1">
    <property type="nucleotide sequence ID" value="NZ_NNCE01000001.1"/>
</dbReference>
<sequence>MKKFKFFMSISSILTLSVFASCSQMISVKEPNDDDGKKFEINHILNAKIAAKIENDFKKIKNINPISNENELRVRINNSYIFQNEKGQIEIKRKYFPSGEKGIYEYYYGFIDTIKERKWLDFRKEVDINRLFENGLINKDQLTRPSMELILHALWQRKLYNFHKIITNFSDFKKYLAYTGELLYDDILSEKGNEKIKKFKSEKLDNLIDFNGINEEFFKENLLIVSALSDNERIIKIDYDKIVNKINLKTLNMSESENGIIDFIKTVNDFQIRDIRYWKIIHVDLSLKFGWSLQNETLTVINKKQYGIEKENVKLDSYRIEMHDELVEIYEK</sequence>
<reference evidence="2 3" key="1">
    <citation type="submission" date="2019-03" db="EMBL/GenBank/DDBJ databases">
        <title>Genomic Encyclopedia of Archaeal and Bacterial Type Strains, Phase II (KMG-II): from individual species to whole genera.</title>
        <authorList>
            <person name="Goeker M."/>
        </authorList>
    </citation>
    <scope>NUCLEOTIDE SEQUENCE [LARGE SCALE GENOMIC DNA]</scope>
    <source>
        <strain evidence="2 3">ATCC 700618</strain>
    </source>
</reference>
<keyword evidence="3" id="KW-1185">Reference proteome</keyword>
<feature type="signal peptide" evidence="1">
    <location>
        <begin position="1"/>
        <end position="20"/>
    </location>
</feature>
<dbReference type="EMBL" id="SNWN01000009">
    <property type="protein sequence ID" value="TDO21193.1"/>
    <property type="molecule type" value="Genomic_DNA"/>
</dbReference>
<feature type="chain" id="PRO_5020206361" description="Lipoprotein" evidence="1">
    <location>
        <begin position="21"/>
        <end position="332"/>
    </location>
</feature>
<dbReference type="PROSITE" id="PS51257">
    <property type="entry name" value="PROKAR_LIPOPROTEIN"/>
    <property type="match status" value="1"/>
</dbReference>
<evidence type="ECO:0000313" key="2">
    <source>
        <dbReference type="EMBL" id="TDO21193.1"/>
    </source>
</evidence>
<organism evidence="2 3">
    <name type="scientific">Mycoplasma testudineum</name>
    <dbReference type="NCBI Taxonomy" id="244584"/>
    <lineage>
        <taxon>Bacteria</taxon>
        <taxon>Bacillati</taxon>
        <taxon>Mycoplasmatota</taxon>
        <taxon>Mollicutes</taxon>
        <taxon>Mycoplasmataceae</taxon>
        <taxon>Mycoplasma</taxon>
    </lineage>
</organism>
<gene>
    <name evidence="2" type="ORF">EI74_0224</name>
</gene>
<evidence type="ECO:0008006" key="4">
    <source>
        <dbReference type="Google" id="ProtNLM"/>
    </source>
</evidence>
<proteinExistence type="predicted"/>
<dbReference type="Proteomes" id="UP000295518">
    <property type="component" value="Unassembled WGS sequence"/>
</dbReference>
<dbReference type="AlphaFoldDB" id="A0A4R6IFR4"/>
<accession>A0A4R6IFR4</accession>
<keyword evidence="1" id="KW-0732">Signal</keyword>
<protein>
    <recommendedName>
        <fullName evidence="4">Lipoprotein</fullName>
    </recommendedName>
</protein>
<name>A0A4R6IFR4_9MOLU</name>
<evidence type="ECO:0000313" key="3">
    <source>
        <dbReference type="Proteomes" id="UP000295518"/>
    </source>
</evidence>